<evidence type="ECO:0000313" key="2">
    <source>
        <dbReference type="Proteomes" id="UP000254266"/>
    </source>
</evidence>
<evidence type="ECO:0000313" key="1">
    <source>
        <dbReference type="EMBL" id="RDH86021.1"/>
    </source>
</evidence>
<name>A0A370DM82_9GAMM</name>
<accession>A0A370DM82</accession>
<dbReference type="EMBL" id="QFXC01000002">
    <property type="protein sequence ID" value="RDH86021.1"/>
    <property type="molecule type" value="Genomic_DNA"/>
</dbReference>
<keyword evidence="2" id="KW-1185">Reference proteome</keyword>
<dbReference type="Proteomes" id="UP000254266">
    <property type="component" value="Unassembled WGS sequence"/>
</dbReference>
<dbReference type="AlphaFoldDB" id="A0A370DM82"/>
<organism evidence="1 2">
    <name type="scientific">endosymbiont of Galathealinum brachiosum</name>
    <dbReference type="NCBI Taxonomy" id="2200906"/>
    <lineage>
        <taxon>Bacteria</taxon>
        <taxon>Pseudomonadati</taxon>
        <taxon>Pseudomonadota</taxon>
        <taxon>Gammaproteobacteria</taxon>
        <taxon>sulfur-oxidizing symbionts</taxon>
    </lineage>
</organism>
<protein>
    <submittedName>
        <fullName evidence="1">Uncharacterized protein</fullName>
    </submittedName>
</protein>
<gene>
    <name evidence="1" type="ORF">DIZ80_00695</name>
</gene>
<sequence>MKFEFFCCFAGAPSGAHLLSTLIDIYSAPEGAPTSLRHVSCALHFQLKNKKDCGIKFLKISS</sequence>
<reference evidence="1 2" key="1">
    <citation type="journal article" date="2018" name="ISME J.">
        <title>Endosymbiont genomes yield clues of tubeworm success.</title>
        <authorList>
            <person name="Li Y."/>
            <person name="Liles M.R."/>
            <person name="Halanych K.M."/>
        </authorList>
    </citation>
    <scope>NUCLEOTIDE SEQUENCE [LARGE SCALE GENOMIC DNA]</scope>
    <source>
        <strain evidence="1">A1464</strain>
    </source>
</reference>
<proteinExistence type="predicted"/>
<comment type="caution">
    <text evidence="1">The sequence shown here is derived from an EMBL/GenBank/DDBJ whole genome shotgun (WGS) entry which is preliminary data.</text>
</comment>